<feature type="domain" description="CAP-Gly" evidence="3">
    <location>
        <begin position="25"/>
        <end position="71"/>
    </location>
</feature>
<sequence>MEPHVPLGSEVVLPGGERAILKFVGNVESKSGIFAGVELIGQMSGKGKNSGEFQNIQYFTTKVPNSGIFLPYQRLLETSNMQRLQTETPTKTKRNVYASRSPLAVSNQQGLKRSSKENSPSTVGDNEGLVQNLKTENTHLSQKCLKLETQLQECTEVLESLEKVIKDHYEPAFNQMEKDLSEKNDKISRLKASFDEQKTELLDIIDSLERQASETEQLYTKELKRLRDESAACKNRDTAKETNELRNQLKAKEKMCEDWELKYTQLKDSQSKEGNDLLQGYQREIGDLKRRLSSFHQAQPEKNIELEEQLQQLKAENQSLQQQLETAREKEKIQTSASTTTEQSTLLDENGNLQIFVPKKSDPANGREKWCGLCEREGHDSVQCPFENDVF</sequence>
<dbReference type="InterPro" id="IPR036859">
    <property type="entry name" value="CAP-Gly_dom_sf"/>
</dbReference>
<evidence type="ECO:0000313" key="5">
    <source>
        <dbReference type="Proteomes" id="UP000094565"/>
    </source>
</evidence>
<dbReference type="EMBL" id="CP014584">
    <property type="protein sequence ID" value="ANZ74625.1"/>
    <property type="molecule type" value="Genomic_DNA"/>
</dbReference>
<organism evidence="4 5">
    <name type="scientific">Komagataella pastoris</name>
    <name type="common">Yeast</name>
    <name type="synonym">Pichia pastoris</name>
    <dbReference type="NCBI Taxonomy" id="4922"/>
    <lineage>
        <taxon>Eukaryota</taxon>
        <taxon>Fungi</taxon>
        <taxon>Dikarya</taxon>
        <taxon>Ascomycota</taxon>
        <taxon>Saccharomycotina</taxon>
        <taxon>Pichiomycetes</taxon>
        <taxon>Pichiales</taxon>
        <taxon>Pichiaceae</taxon>
        <taxon>Komagataella</taxon>
    </lineage>
</organism>
<dbReference type="AlphaFoldDB" id="A0A1B2J9T2"/>
<feature type="compositionally biased region" description="Polar residues" evidence="2">
    <location>
        <begin position="104"/>
        <end position="124"/>
    </location>
</feature>
<accession>A0A1B2J9T2</accession>
<evidence type="ECO:0000256" key="1">
    <source>
        <dbReference type="SAM" id="Coils"/>
    </source>
</evidence>
<dbReference type="SMART" id="SM01052">
    <property type="entry name" value="CAP_GLY"/>
    <property type="match status" value="1"/>
</dbReference>
<evidence type="ECO:0000259" key="3">
    <source>
        <dbReference type="PROSITE" id="PS50245"/>
    </source>
</evidence>
<name>A0A1B2J9T2_PICPA</name>
<feature type="region of interest" description="Disordered" evidence="2">
    <location>
        <begin position="103"/>
        <end position="126"/>
    </location>
</feature>
<dbReference type="Pfam" id="PF01302">
    <property type="entry name" value="CAP_GLY"/>
    <property type="match status" value="1"/>
</dbReference>
<dbReference type="InterPro" id="IPR000938">
    <property type="entry name" value="CAP-Gly_domain"/>
</dbReference>
<dbReference type="Proteomes" id="UP000094565">
    <property type="component" value="Chromosome 1"/>
</dbReference>
<keyword evidence="5" id="KW-1185">Reference proteome</keyword>
<gene>
    <name evidence="4" type="primary">BIK1</name>
    <name evidence="4" type="ORF">ATY40_BA7500911</name>
</gene>
<reference evidence="4 5" key="1">
    <citation type="submission" date="2016-02" db="EMBL/GenBank/DDBJ databases">
        <title>Comparative genomic and transcriptomic foundation for Pichia pastoris.</title>
        <authorList>
            <person name="Love K.R."/>
            <person name="Shah K.A."/>
            <person name="Whittaker C.A."/>
            <person name="Wu J."/>
            <person name="Bartlett M.C."/>
            <person name="Ma D."/>
            <person name="Leeson R.L."/>
            <person name="Priest M."/>
            <person name="Young S.K."/>
            <person name="Love J.C."/>
        </authorList>
    </citation>
    <scope>NUCLEOTIDE SEQUENCE [LARGE SCALE GENOMIC DNA]</scope>
    <source>
        <strain evidence="4 5">ATCC 28485</strain>
    </source>
</reference>
<dbReference type="SUPFAM" id="SSF74924">
    <property type="entry name" value="Cap-Gly domain"/>
    <property type="match status" value="1"/>
</dbReference>
<feature type="coiled-coil region" evidence="1">
    <location>
        <begin position="130"/>
        <end position="269"/>
    </location>
</feature>
<protein>
    <submittedName>
        <fullName evidence="4">BA75_00911T0</fullName>
    </submittedName>
</protein>
<dbReference type="PROSITE" id="PS50245">
    <property type="entry name" value="CAP_GLY_2"/>
    <property type="match status" value="1"/>
</dbReference>
<evidence type="ECO:0000313" key="4">
    <source>
        <dbReference type="EMBL" id="ANZ74625.1"/>
    </source>
</evidence>
<keyword evidence="1" id="KW-0175">Coiled coil</keyword>
<feature type="coiled-coil region" evidence="1">
    <location>
        <begin position="296"/>
        <end position="330"/>
    </location>
</feature>
<evidence type="ECO:0000256" key="2">
    <source>
        <dbReference type="SAM" id="MobiDB-lite"/>
    </source>
</evidence>
<dbReference type="Gene3D" id="2.30.30.190">
    <property type="entry name" value="CAP Gly-rich-like domain"/>
    <property type="match status" value="1"/>
</dbReference>
<proteinExistence type="predicted"/>
<dbReference type="OrthoDB" id="2130750at2759"/>